<evidence type="ECO:0000313" key="3">
    <source>
        <dbReference type="EMBL" id="VDM23903.1"/>
    </source>
</evidence>
<keyword evidence="2" id="KW-0732">Signal</keyword>
<gene>
    <name evidence="3" type="ORF">TTAC_LOCUS3977</name>
</gene>
<evidence type="ECO:0000256" key="1">
    <source>
        <dbReference type="SAM" id="MobiDB-lite"/>
    </source>
</evidence>
<sequence>MRIHPAYACWSYLTLMAVLGRCSVGLDLDVEEYGLMMTKRKLKCGDDGDEGLEFGGLEGYTSTHPEWDTDGNQHQEEDSRTGADCMEKDLNEATSDLLQILPLSTRGNASATDTKPQSKSPSTDDDAVNREWENVHVPSADSLEWGKTVHPNTTQ</sequence>
<organism evidence="5">
    <name type="scientific">Hydatigena taeniaeformis</name>
    <name type="common">Feline tapeworm</name>
    <name type="synonym">Taenia taeniaeformis</name>
    <dbReference type="NCBI Taxonomy" id="6205"/>
    <lineage>
        <taxon>Eukaryota</taxon>
        <taxon>Metazoa</taxon>
        <taxon>Spiralia</taxon>
        <taxon>Lophotrochozoa</taxon>
        <taxon>Platyhelminthes</taxon>
        <taxon>Cestoda</taxon>
        <taxon>Eucestoda</taxon>
        <taxon>Cyclophyllidea</taxon>
        <taxon>Taeniidae</taxon>
        <taxon>Hydatigera</taxon>
    </lineage>
</organism>
<name>A0A0R3WTA2_HYDTA</name>
<reference evidence="3 4" key="2">
    <citation type="submission" date="2018-11" db="EMBL/GenBank/DDBJ databases">
        <authorList>
            <consortium name="Pathogen Informatics"/>
        </authorList>
    </citation>
    <scope>NUCLEOTIDE SEQUENCE [LARGE SCALE GENOMIC DNA]</scope>
</reference>
<dbReference type="AlphaFoldDB" id="A0A0R3WTA2"/>
<accession>A0A0R3WTA2</accession>
<feature type="compositionally biased region" description="Polar residues" evidence="1">
    <location>
        <begin position="105"/>
        <end position="121"/>
    </location>
</feature>
<feature type="region of interest" description="Disordered" evidence="1">
    <location>
        <begin position="54"/>
        <end position="155"/>
    </location>
</feature>
<protein>
    <submittedName>
        <fullName evidence="5">Secreted protein</fullName>
    </submittedName>
</protein>
<dbReference type="Proteomes" id="UP000274429">
    <property type="component" value="Unassembled WGS sequence"/>
</dbReference>
<evidence type="ECO:0000256" key="2">
    <source>
        <dbReference type="SAM" id="SignalP"/>
    </source>
</evidence>
<keyword evidence="4" id="KW-1185">Reference proteome</keyword>
<feature type="chain" id="PRO_5043133035" evidence="2">
    <location>
        <begin position="26"/>
        <end position="155"/>
    </location>
</feature>
<evidence type="ECO:0000313" key="4">
    <source>
        <dbReference type="Proteomes" id="UP000274429"/>
    </source>
</evidence>
<proteinExistence type="predicted"/>
<reference evidence="5" key="1">
    <citation type="submission" date="2017-02" db="UniProtKB">
        <authorList>
            <consortium name="WormBaseParasite"/>
        </authorList>
    </citation>
    <scope>IDENTIFICATION</scope>
</reference>
<dbReference type="WBParaSite" id="TTAC_0000399201-mRNA-1">
    <property type="protein sequence ID" value="TTAC_0000399201-mRNA-1"/>
    <property type="gene ID" value="TTAC_0000399201"/>
</dbReference>
<feature type="signal peptide" evidence="2">
    <location>
        <begin position="1"/>
        <end position="25"/>
    </location>
</feature>
<dbReference type="EMBL" id="UYWX01003402">
    <property type="protein sequence ID" value="VDM23903.1"/>
    <property type="molecule type" value="Genomic_DNA"/>
</dbReference>
<evidence type="ECO:0000313" key="5">
    <source>
        <dbReference type="WBParaSite" id="TTAC_0000399201-mRNA-1"/>
    </source>
</evidence>
<feature type="compositionally biased region" description="Basic and acidic residues" evidence="1">
    <location>
        <begin position="65"/>
        <end position="91"/>
    </location>
</feature>